<feature type="transmembrane region" description="Helical" evidence="1">
    <location>
        <begin position="314"/>
        <end position="341"/>
    </location>
</feature>
<dbReference type="PANTHER" id="PTHR35342">
    <property type="entry name" value="TRICARBOXYLIC TRANSPORT PROTEIN"/>
    <property type="match status" value="1"/>
</dbReference>
<feature type="transmembrane region" description="Helical" evidence="1">
    <location>
        <begin position="157"/>
        <end position="175"/>
    </location>
</feature>
<proteinExistence type="predicted"/>
<feature type="transmembrane region" description="Helical" evidence="1">
    <location>
        <begin position="462"/>
        <end position="486"/>
    </location>
</feature>
<feature type="transmembrane region" description="Helical" evidence="1">
    <location>
        <begin position="129"/>
        <end position="150"/>
    </location>
</feature>
<feature type="transmembrane region" description="Helical" evidence="1">
    <location>
        <begin position="36"/>
        <end position="59"/>
    </location>
</feature>
<evidence type="ECO:0000313" key="4">
    <source>
        <dbReference type="Proteomes" id="UP000323521"/>
    </source>
</evidence>
<feature type="transmembrane region" description="Helical" evidence="1">
    <location>
        <begin position="353"/>
        <end position="378"/>
    </location>
</feature>
<dbReference type="PANTHER" id="PTHR35342:SF5">
    <property type="entry name" value="TRICARBOXYLIC TRANSPORT PROTEIN"/>
    <property type="match status" value="1"/>
</dbReference>
<keyword evidence="1" id="KW-0812">Transmembrane</keyword>
<dbReference type="Proteomes" id="UP000323521">
    <property type="component" value="Chromosome"/>
</dbReference>
<dbReference type="KEGG" id="fwa:DCMF_06170"/>
<dbReference type="AlphaFoldDB" id="A0A3G1L1P2"/>
<reference evidence="3 4" key="1">
    <citation type="submission" date="2016-10" db="EMBL/GenBank/DDBJ databases">
        <title>Complete Genome Sequence of Peptococcaceae strain DCMF.</title>
        <authorList>
            <person name="Edwards R.J."/>
            <person name="Holland S.I."/>
            <person name="Deshpande N.P."/>
            <person name="Wong Y.K."/>
            <person name="Ertan H."/>
            <person name="Manefield M."/>
            <person name="Russell T.L."/>
            <person name="Lee M.J."/>
        </authorList>
    </citation>
    <scope>NUCLEOTIDE SEQUENCE [LARGE SCALE GENOMIC DNA]</scope>
    <source>
        <strain evidence="3 4">DCMF</strain>
    </source>
</reference>
<keyword evidence="1" id="KW-0472">Membrane</keyword>
<evidence type="ECO:0000256" key="1">
    <source>
        <dbReference type="SAM" id="Phobius"/>
    </source>
</evidence>
<keyword evidence="1" id="KW-1133">Transmembrane helix</keyword>
<feature type="transmembrane region" description="Helical" evidence="1">
    <location>
        <begin position="100"/>
        <end position="123"/>
    </location>
</feature>
<sequence length="496" mass="52495">MEGLKILSSYIWIVPLGVALGMVIGAIPGLTSSNSLAIMLPILFAMPPESGLIFMVSIYGGAEVGNSYPAILLNIPGTPGAAVTTIEGYPLAKQGQASRALGISIMASTLGAVFGAIFSITSAPLLAKVALKFSSVEICIVVLFGIMVIAQMSSGGIWKALFAGFFGLLLATTGTDPIYGQARGTFGSLFLVDELPVVPALVGLLALSELFVIIEHHGENEQQVNTDKNVVGIKGIAEGFRDVLKRPVEWIRASFIGLIIGAIPGAGGSVASFVAYQQSASFAPPKIKELFGKGRPEGLIAAEASNNAVVGGSLIPLLTLGLPGSGSMAVLMVVMGYHGLYLGPRLFSLNGDIAYTVLWSQFVAAFMMIVIGTILAYFAYRVSFIKMSVIVPVVAIFALIGGFAPRQFVFDMGLVVIFGVLGYFMKKYHYPPIAMLLGIILGPLFEANLFRGLKMGLGSPAVFFNRPLAIVLWVLLVLTMVAPPVIRRYSQRQKPI</sequence>
<dbReference type="Pfam" id="PF01970">
    <property type="entry name" value="TctA"/>
    <property type="match status" value="1"/>
</dbReference>
<feature type="transmembrane region" description="Helical" evidence="1">
    <location>
        <begin position="431"/>
        <end position="450"/>
    </location>
</feature>
<feature type="transmembrane region" description="Helical" evidence="1">
    <location>
        <begin position="7"/>
        <end position="30"/>
    </location>
</feature>
<organism evidence="3 4">
    <name type="scientific">Formimonas warabiya</name>
    <dbReference type="NCBI Taxonomy" id="1761012"/>
    <lineage>
        <taxon>Bacteria</taxon>
        <taxon>Bacillati</taxon>
        <taxon>Bacillota</taxon>
        <taxon>Clostridia</taxon>
        <taxon>Eubacteriales</taxon>
        <taxon>Peptococcaceae</taxon>
        <taxon>Candidatus Formimonas</taxon>
    </lineage>
</organism>
<gene>
    <name evidence="3" type="ORF">DCMF_06170</name>
</gene>
<keyword evidence="4" id="KW-1185">Reference proteome</keyword>
<feature type="transmembrane region" description="Helical" evidence="1">
    <location>
        <begin position="384"/>
        <end position="401"/>
    </location>
</feature>
<name>A0A3G1L1P2_FORW1</name>
<dbReference type="InterPro" id="IPR002823">
    <property type="entry name" value="DUF112_TM"/>
</dbReference>
<feature type="transmembrane region" description="Helical" evidence="1">
    <location>
        <begin position="408"/>
        <end position="425"/>
    </location>
</feature>
<evidence type="ECO:0000259" key="2">
    <source>
        <dbReference type="Pfam" id="PF01970"/>
    </source>
</evidence>
<protein>
    <recommendedName>
        <fullName evidence="2">DUF112 domain-containing protein</fullName>
    </recommendedName>
</protein>
<accession>A0A3G1L1P2</accession>
<dbReference type="EMBL" id="CP017634">
    <property type="protein sequence ID" value="ATW28395.1"/>
    <property type="molecule type" value="Genomic_DNA"/>
</dbReference>
<feature type="transmembrane region" description="Helical" evidence="1">
    <location>
        <begin position="255"/>
        <end position="276"/>
    </location>
</feature>
<evidence type="ECO:0000313" key="3">
    <source>
        <dbReference type="EMBL" id="ATW28395.1"/>
    </source>
</evidence>
<feature type="domain" description="DUF112" evidence="2">
    <location>
        <begin position="13"/>
        <end position="437"/>
    </location>
</feature>